<reference evidence="4 5" key="1">
    <citation type="submission" date="2022-05" db="EMBL/GenBank/DDBJ databases">
        <authorList>
            <consortium name="Genoscope - CEA"/>
            <person name="William W."/>
        </authorList>
    </citation>
    <scope>NUCLEOTIDE SEQUENCE [LARGE SCALE GENOMIC DNA]</scope>
</reference>
<proteinExistence type="predicted"/>
<evidence type="ECO:0000313" key="4">
    <source>
        <dbReference type="EMBL" id="CAH3180151.1"/>
    </source>
</evidence>
<dbReference type="InterPro" id="IPR001611">
    <property type="entry name" value="Leu-rich_rpt"/>
</dbReference>
<evidence type="ECO:0000259" key="3">
    <source>
        <dbReference type="PROSITE" id="PS50802"/>
    </source>
</evidence>
<accession>A0ABN8RQV3</accession>
<dbReference type="InterPro" id="IPR025875">
    <property type="entry name" value="Leu-rich_rpt_4"/>
</dbReference>
<dbReference type="InterPro" id="IPR038765">
    <property type="entry name" value="Papain-like_cys_pep_sf"/>
</dbReference>
<dbReference type="Proteomes" id="UP001159405">
    <property type="component" value="Unassembled WGS sequence"/>
</dbReference>
<feature type="domain" description="OTU" evidence="3">
    <location>
        <begin position="170"/>
        <end position="305"/>
    </location>
</feature>
<organism evidence="4 5">
    <name type="scientific">Porites lobata</name>
    <dbReference type="NCBI Taxonomy" id="104759"/>
    <lineage>
        <taxon>Eukaryota</taxon>
        <taxon>Metazoa</taxon>
        <taxon>Cnidaria</taxon>
        <taxon>Anthozoa</taxon>
        <taxon>Hexacorallia</taxon>
        <taxon>Scleractinia</taxon>
        <taxon>Fungiina</taxon>
        <taxon>Poritidae</taxon>
        <taxon>Porites</taxon>
    </lineage>
</organism>
<dbReference type="SMART" id="SM00364">
    <property type="entry name" value="LRR_BAC"/>
    <property type="match status" value="3"/>
</dbReference>
<dbReference type="InterPro" id="IPR032675">
    <property type="entry name" value="LRR_dom_sf"/>
</dbReference>
<dbReference type="Gene3D" id="3.90.70.80">
    <property type="match status" value="1"/>
</dbReference>
<dbReference type="Pfam" id="PF00560">
    <property type="entry name" value="LRR_1"/>
    <property type="match status" value="1"/>
</dbReference>
<dbReference type="PRINTS" id="PR00019">
    <property type="entry name" value="LEURICHRPT"/>
</dbReference>
<dbReference type="Gene3D" id="3.80.10.10">
    <property type="entry name" value="Ribonuclease Inhibitor"/>
    <property type="match status" value="1"/>
</dbReference>
<dbReference type="Pfam" id="PF02338">
    <property type="entry name" value="OTU"/>
    <property type="match status" value="1"/>
</dbReference>
<dbReference type="SUPFAM" id="SSF54001">
    <property type="entry name" value="Cysteine proteinases"/>
    <property type="match status" value="1"/>
</dbReference>
<dbReference type="SUPFAM" id="SSF52075">
    <property type="entry name" value="Outer arm dynein light chain 1"/>
    <property type="match status" value="1"/>
</dbReference>
<evidence type="ECO:0000256" key="2">
    <source>
        <dbReference type="ARBA" id="ARBA00022737"/>
    </source>
</evidence>
<dbReference type="Pfam" id="PF20706">
    <property type="entry name" value="GT4-conflict"/>
    <property type="match status" value="1"/>
</dbReference>
<keyword evidence="5" id="KW-1185">Reference proteome</keyword>
<dbReference type="InterPro" id="IPR050704">
    <property type="entry name" value="Peptidase_C85-like"/>
</dbReference>
<dbReference type="PROSITE" id="PS50802">
    <property type="entry name" value="OTU"/>
    <property type="match status" value="1"/>
</dbReference>
<evidence type="ECO:0000313" key="5">
    <source>
        <dbReference type="Proteomes" id="UP001159405"/>
    </source>
</evidence>
<comment type="caution">
    <text evidence="4">The sequence shown here is derived from an EMBL/GenBank/DDBJ whole genome shotgun (WGS) entry which is preliminary data.</text>
</comment>
<gene>
    <name evidence="4" type="ORF">PLOB_00023111</name>
</gene>
<dbReference type="SUPFAM" id="SSF53756">
    <property type="entry name" value="UDP-Glycosyltransferase/glycogen phosphorylase"/>
    <property type="match status" value="1"/>
</dbReference>
<dbReference type="PANTHER" id="PTHR12419:SF11">
    <property type="entry name" value="OTU DOMAIN-CONTAINING PROTEIN DDB_G0284757"/>
    <property type="match status" value="1"/>
</dbReference>
<dbReference type="EMBL" id="CALNXK010000270">
    <property type="protein sequence ID" value="CAH3180151.1"/>
    <property type="molecule type" value="Genomic_DNA"/>
</dbReference>
<sequence length="443" mass="50374">MPSRTEGFGLTALEAMSAGLPILVSGNSGYGKALRGLPMGESFVIDSDDPKEWAKAIAAIRQKSRTQRLEEIQRLRRSYDERFSWDRQCQALVARISSTIQILYHYHYHYHHLLQNWREITSILFCLFHLPLSGELIFRTLQQILLQARTESSKTELSQALKKTALEKGFAISDNQGEGNCMFFALSEQLDLIKGIQISHDELRRTVVQHLRENPRLPDGTELFHFVDGYPSWDAYLTSMMADGTWGDHVILHGAANCFQTCIHVISSLRHRHDVMICPEYDVAGRNRLVLGHLHELHYVSLIPHKGGKDRLTKLEKVDLSGNKLTELPAEISDLRELRELWVRNNQLAGLPTSIQRLTKLEELDLSGNKLTELPSEISDLRELSPDGTELFHFVDGYPSWDAYLTSMMADGIWGDHVILHGAANYLQTCIHVISSLPHRHDV</sequence>
<dbReference type="Gene3D" id="3.40.50.2000">
    <property type="entry name" value="Glycogen Phosphorylase B"/>
    <property type="match status" value="1"/>
</dbReference>
<dbReference type="CDD" id="cd22758">
    <property type="entry name" value="OTU_232R-like"/>
    <property type="match status" value="1"/>
</dbReference>
<dbReference type="Pfam" id="PF12799">
    <property type="entry name" value="LRR_4"/>
    <property type="match status" value="1"/>
</dbReference>
<dbReference type="PROSITE" id="PS51450">
    <property type="entry name" value="LRR"/>
    <property type="match status" value="2"/>
</dbReference>
<name>A0ABN8RQV3_9CNID</name>
<protein>
    <recommendedName>
        <fullName evidence="3">OTU domain-containing protein</fullName>
    </recommendedName>
</protein>
<feature type="non-terminal residue" evidence="4">
    <location>
        <position position="443"/>
    </location>
</feature>
<evidence type="ECO:0000256" key="1">
    <source>
        <dbReference type="ARBA" id="ARBA00022614"/>
    </source>
</evidence>
<dbReference type="InterPro" id="IPR003591">
    <property type="entry name" value="Leu-rich_rpt_typical-subtyp"/>
</dbReference>
<dbReference type="PANTHER" id="PTHR12419">
    <property type="entry name" value="OTU DOMAIN CONTAINING PROTEIN"/>
    <property type="match status" value="1"/>
</dbReference>
<dbReference type="InterPro" id="IPR003323">
    <property type="entry name" value="OTU_dom"/>
</dbReference>
<keyword evidence="2" id="KW-0677">Repeat</keyword>
<dbReference type="SMART" id="SM00369">
    <property type="entry name" value="LRR_TYP"/>
    <property type="match status" value="3"/>
</dbReference>
<keyword evidence="1" id="KW-0433">Leucine-rich repeat</keyword>